<proteinExistence type="predicted"/>
<evidence type="ECO:0000313" key="1">
    <source>
        <dbReference type="EMBL" id="EHH00651.1"/>
    </source>
</evidence>
<dbReference type="Proteomes" id="UP000003598">
    <property type="component" value="Unassembled WGS sequence"/>
</dbReference>
<dbReference type="STRING" id="762968.HMPREF9441_01369"/>
<comment type="caution">
    <text evidence="1">The sequence shown here is derived from an EMBL/GenBank/DDBJ whole genome shotgun (WGS) entry which is preliminary data.</text>
</comment>
<organism evidence="1 2">
    <name type="scientific">Paraprevotella clara YIT 11840</name>
    <dbReference type="NCBI Taxonomy" id="762968"/>
    <lineage>
        <taxon>Bacteria</taxon>
        <taxon>Pseudomonadati</taxon>
        <taxon>Bacteroidota</taxon>
        <taxon>Bacteroidia</taxon>
        <taxon>Bacteroidales</taxon>
        <taxon>Prevotellaceae</taxon>
        <taxon>Paraprevotella</taxon>
    </lineage>
</organism>
<dbReference type="EMBL" id="AFFY01000020">
    <property type="protein sequence ID" value="EHH00651.1"/>
    <property type="molecule type" value="Genomic_DNA"/>
</dbReference>
<dbReference type="eggNOG" id="COG3316">
    <property type="taxonomic scope" value="Bacteria"/>
</dbReference>
<keyword evidence="2" id="KW-1185">Reference proteome</keyword>
<dbReference type="OrthoDB" id="1020001at2"/>
<gene>
    <name evidence="1" type="ORF">HMPREF9441_01369</name>
</gene>
<dbReference type="AlphaFoldDB" id="G5SPT5"/>
<accession>G5SPT5</accession>
<protein>
    <submittedName>
        <fullName evidence="1">Uncharacterized protein</fullName>
    </submittedName>
</protein>
<reference evidence="1 2" key="1">
    <citation type="submission" date="2011-03" db="EMBL/GenBank/DDBJ databases">
        <authorList>
            <person name="Weinstock G."/>
            <person name="Sodergren E."/>
            <person name="Clifton S."/>
            <person name="Fulton L."/>
            <person name="Fulton B."/>
            <person name="Courtney L."/>
            <person name="Fronick C."/>
            <person name="Harrison M."/>
            <person name="Strong C."/>
            <person name="Farmer C."/>
            <person name="Delahaunty K."/>
            <person name="Markovic C."/>
            <person name="Hall O."/>
            <person name="Minx P."/>
            <person name="Tomlinson C."/>
            <person name="Mitreva M."/>
            <person name="Hou S."/>
            <person name="Chen J."/>
            <person name="Wollam A."/>
            <person name="Pepin K.H."/>
            <person name="Johnson M."/>
            <person name="Bhonagiri V."/>
            <person name="Zhang X."/>
            <person name="Suruliraj S."/>
            <person name="Warren W."/>
            <person name="Chinwalla A."/>
            <person name="Mardis E.R."/>
            <person name="Wilson R.K."/>
        </authorList>
    </citation>
    <scope>NUCLEOTIDE SEQUENCE [LARGE SCALE GENOMIC DNA]</scope>
    <source>
        <strain evidence="1 2">YIT 11840</strain>
    </source>
</reference>
<name>G5SPT5_9BACT</name>
<sequence length="126" mass="14508">MTFRLYNLNVSIQNSRITQSDRCAYFRAVNIKSLVMKDILEGRELRALQTDSYNVYFYLDDEMLDIDHLCRMAHVSASYHSIASTCKLQGYSILEYLKKFFEEITAGNLDFGKLMPSTIGISANKL</sequence>
<dbReference type="HOGENOM" id="CLU_1979390_0_0_10"/>
<evidence type="ECO:0000313" key="2">
    <source>
        <dbReference type="Proteomes" id="UP000003598"/>
    </source>
</evidence>